<dbReference type="Proteomes" id="UP000178520">
    <property type="component" value="Unassembled WGS sequence"/>
</dbReference>
<dbReference type="PANTHER" id="PTHR38471">
    <property type="entry name" value="FOUR HELIX BUNDLE PROTEIN"/>
    <property type="match status" value="1"/>
</dbReference>
<dbReference type="Pfam" id="PF05635">
    <property type="entry name" value="23S_rRNA_IVP"/>
    <property type="match status" value="1"/>
</dbReference>
<dbReference type="Gene3D" id="1.20.1440.60">
    <property type="entry name" value="23S rRNA-intervening sequence"/>
    <property type="match status" value="1"/>
</dbReference>
<dbReference type="SUPFAM" id="SSF158446">
    <property type="entry name" value="IVS-encoded protein-like"/>
    <property type="match status" value="1"/>
</dbReference>
<dbReference type="EMBL" id="MGJA01000004">
    <property type="protein sequence ID" value="OGM98020.1"/>
    <property type="molecule type" value="Genomic_DNA"/>
</dbReference>
<dbReference type="NCBIfam" id="TIGR02436">
    <property type="entry name" value="four helix bundle protein"/>
    <property type="match status" value="1"/>
</dbReference>
<evidence type="ECO:0000313" key="1">
    <source>
        <dbReference type="EMBL" id="OGM98020.1"/>
    </source>
</evidence>
<organism evidence="1 2">
    <name type="scientific">Candidatus Yanofskybacteria bacterium RIFCSPHIGHO2_01_FULL_41_21</name>
    <dbReference type="NCBI Taxonomy" id="1802660"/>
    <lineage>
        <taxon>Bacteria</taxon>
        <taxon>Candidatus Yanofskyibacteriota</taxon>
    </lineage>
</organism>
<dbReference type="CDD" id="cd16377">
    <property type="entry name" value="23S_rRNA_IVP_like"/>
    <property type="match status" value="1"/>
</dbReference>
<evidence type="ECO:0008006" key="3">
    <source>
        <dbReference type="Google" id="ProtNLM"/>
    </source>
</evidence>
<protein>
    <recommendedName>
        <fullName evidence="3">Four helix bundle protein</fullName>
    </recommendedName>
</protein>
<accession>A0A1F8EBB1</accession>
<sequence length="120" mass="13831">MAIIHGYRELIVWQKGMDLVTEIYILTDKFPKEEMYGLTSQMRRAAVSIVSNIAEGRMRGHIKEYKHFLLNSYGSGAELETQVEISKRLHKALHLNYSVVDSKLLEVMKMLNSMINKLTS</sequence>
<dbReference type="AlphaFoldDB" id="A0A1F8EBB1"/>
<dbReference type="InterPro" id="IPR012657">
    <property type="entry name" value="23S_rRNA-intervening_sequence"/>
</dbReference>
<proteinExistence type="predicted"/>
<name>A0A1F8EBB1_9BACT</name>
<dbReference type="InterPro" id="IPR036583">
    <property type="entry name" value="23S_rRNA_IVS_sf"/>
</dbReference>
<gene>
    <name evidence="1" type="ORF">A2735_02535</name>
</gene>
<evidence type="ECO:0000313" key="2">
    <source>
        <dbReference type="Proteomes" id="UP000178520"/>
    </source>
</evidence>
<dbReference type="PANTHER" id="PTHR38471:SF2">
    <property type="entry name" value="FOUR HELIX BUNDLE PROTEIN"/>
    <property type="match status" value="1"/>
</dbReference>
<dbReference type="STRING" id="1802660.A2735_02535"/>
<comment type="caution">
    <text evidence="1">The sequence shown here is derived from an EMBL/GenBank/DDBJ whole genome shotgun (WGS) entry which is preliminary data.</text>
</comment>
<reference evidence="1 2" key="1">
    <citation type="journal article" date="2016" name="Nat. Commun.">
        <title>Thousands of microbial genomes shed light on interconnected biogeochemical processes in an aquifer system.</title>
        <authorList>
            <person name="Anantharaman K."/>
            <person name="Brown C.T."/>
            <person name="Hug L.A."/>
            <person name="Sharon I."/>
            <person name="Castelle C.J."/>
            <person name="Probst A.J."/>
            <person name="Thomas B.C."/>
            <person name="Singh A."/>
            <person name="Wilkins M.J."/>
            <person name="Karaoz U."/>
            <person name="Brodie E.L."/>
            <person name="Williams K.H."/>
            <person name="Hubbard S.S."/>
            <person name="Banfield J.F."/>
        </authorList>
    </citation>
    <scope>NUCLEOTIDE SEQUENCE [LARGE SCALE GENOMIC DNA]</scope>
</reference>